<organism evidence="2 3">
    <name type="scientific">Panaeolus cyanescens</name>
    <dbReference type="NCBI Taxonomy" id="181874"/>
    <lineage>
        <taxon>Eukaryota</taxon>
        <taxon>Fungi</taxon>
        <taxon>Dikarya</taxon>
        <taxon>Basidiomycota</taxon>
        <taxon>Agaricomycotina</taxon>
        <taxon>Agaricomycetes</taxon>
        <taxon>Agaricomycetidae</taxon>
        <taxon>Agaricales</taxon>
        <taxon>Agaricineae</taxon>
        <taxon>Galeropsidaceae</taxon>
        <taxon>Panaeolus</taxon>
    </lineage>
</organism>
<evidence type="ECO:0000256" key="1">
    <source>
        <dbReference type="SAM" id="MobiDB-lite"/>
    </source>
</evidence>
<feature type="region of interest" description="Disordered" evidence="1">
    <location>
        <begin position="77"/>
        <end position="111"/>
    </location>
</feature>
<accession>A0A409YUH9</accession>
<protein>
    <submittedName>
        <fullName evidence="2">Uncharacterized protein</fullName>
    </submittedName>
</protein>
<dbReference type="AlphaFoldDB" id="A0A409YUH9"/>
<dbReference type="EMBL" id="NHTK01000598">
    <property type="protein sequence ID" value="PPR06681.1"/>
    <property type="molecule type" value="Genomic_DNA"/>
</dbReference>
<comment type="caution">
    <text evidence="2">The sequence shown here is derived from an EMBL/GenBank/DDBJ whole genome shotgun (WGS) entry which is preliminary data.</text>
</comment>
<sequence>MPLLEVDPNTEVAPSYDAPELLAVLQTRLQPDETIEQLVAQMKDSWETARQLRVEQWNQQEAERLEQERLRLAEAEAERVRREEEAAARAAKEKEERERDEREKRGGERKVKVNPLAKGKKVDTTYIARPTQYALQRIKSFDYVELYYFTPEGCENGAKEDKSTGDCAVAASRIDDKIVLQSVSALKASSKVVEDAKLNWGQVLVAQTLLLEQMEKAEWPAELILSLRTFFYELSNDSMHRREMGPEAIILYQAQVRREWWDALKSPAGEAFDIGIINRDRLEQIYTENLSRKYLREVKTCVFRFEEAKHQTNEKTPPPTHC</sequence>
<keyword evidence="3" id="KW-1185">Reference proteome</keyword>
<name>A0A409YUH9_9AGAR</name>
<dbReference type="Proteomes" id="UP000284842">
    <property type="component" value="Unassembled WGS sequence"/>
</dbReference>
<gene>
    <name evidence="2" type="ORF">CVT24_012976</name>
</gene>
<evidence type="ECO:0000313" key="2">
    <source>
        <dbReference type="EMBL" id="PPR06681.1"/>
    </source>
</evidence>
<dbReference type="InParanoid" id="A0A409YUH9"/>
<reference evidence="2 3" key="1">
    <citation type="journal article" date="2018" name="Evol. Lett.">
        <title>Horizontal gene cluster transfer increased hallucinogenic mushroom diversity.</title>
        <authorList>
            <person name="Reynolds H.T."/>
            <person name="Vijayakumar V."/>
            <person name="Gluck-Thaler E."/>
            <person name="Korotkin H.B."/>
            <person name="Matheny P.B."/>
            <person name="Slot J.C."/>
        </authorList>
    </citation>
    <scope>NUCLEOTIDE SEQUENCE [LARGE SCALE GENOMIC DNA]</scope>
    <source>
        <strain evidence="2 3">2629</strain>
    </source>
</reference>
<evidence type="ECO:0000313" key="3">
    <source>
        <dbReference type="Proteomes" id="UP000284842"/>
    </source>
</evidence>
<dbReference type="OrthoDB" id="2688210at2759"/>
<dbReference type="STRING" id="181874.A0A409YUH9"/>
<proteinExistence type="predicted"/>